<name>A0A6I6NC07_9ACTN</name>
<evidence type="ECO:0000313" key="3">
    <source>
        <dbReference type="Proteomes" id="UP000436138"/>
    </source>
</evidence>
<dbReference type="GO" id="GO:0006355">
    <property type="term" value="P:regulation of DNA-templated transcription"/>
    <property type="evidence" value="ECO:0007669"/>
    <property type="project" value="InterPro"/>
</dbReference>
<dbReference type="InterPro" id="IPR016032">
    <property type="entry name" value="Sig_transdc_resp-reg_C-effctor"/>
</dbReference>
<dbReference type="PANTHER" id="PTHR34293:SF1">
    <property type="entry name" value="HTH-TYPE TRANSCRIPTIONAL REGULATOR TRMBL2"/>
    <property type="match status" value="1"/>
</dbReference>
<dbReference type="RefSeq" id="WP_158928888.1">
    <property type="nucleotide sequence ID" value="NZ_CP047020.1"/>
</dbReference>
<dbReference type="InterPro" id="IPR000792">
    <property type="entry name" value="Tscrpt_reg_LuxR_C"/>
</dbReference>
<gene>
    <name evidence="2" type="ORF">GQF42_42120</name>
</gene>
<dbReference type="Gene3D" id="1.10.10.10">
    <property type="entry name" value="Winged helix-like DNA-binding domain superfamily/Winged helix DNA-binding domain"/>
    <property type="match status" value="2"/>
</dbReference>
<feature type="domain" description="HTH luxR-type" evidence="1">
    <location>
        <begin position="278"/>
        <end position="326"/>
    </location>
</feature>
<sequence length="332" mass="35933">MSGGAQPPAPPRAASGGLLEGLSISEAEQNTYLHVLAAATCTAAGLATELDITADRAERLLTVLAERGLVTRHDGAPVRWSAAAPDVAIEALLLRREEELLRTRGRVGELMRVYRRAQRPQAADLLEVITGQAAIAERWRQMQDGARRQLLLFDKPPHISPTDTELERSLLARRVRIRAVYEAGSVSAPGRLAEIREVVTAGEEARVLPELPCKLAIVDDRWAMLPVATGSEAQAAVLVRASSLLDALTGMFEAYWHRAVRVPDADGPTIGAGNRRGELLTLLSAGFTDDSIARQLGVSPRTVQRWVREVMDDLGARTRFQAGIQAARAGLL</sequence>
<evidence type="ECO:0000259" key="1">
    <source>
        <dbReference type="SMART" id="SM00421"/>
    </source>
</evidence>
<dbReference type="EMBL" id="CP047020">
    <property type="protein sequence ID" value="QHA08962.1"/>
    <property type="molecule type" value="Genomic_DNA"/>
</dbReference>
<dbReference type="GO" id="GO:0003677">
    <property type="term" value="F:DNA binding"/>
    <property type="evidence" value="ECO:0007669"/>
    <property type="project" value="UniProtKB-KW"/>
</dbReference>
<keyword evidence="2" id="KW-0238">DNA-binding</keyword>
<dbReference type="Proteomes" id="UP000436138">
    <property type="component" value="Chromosome"/>
</dbReference>
<dbReference type="InterPro" id="IPR036388">
    <property type="entry name" value="WH-like_DNA-bd_sf"/>
</dbReference>
<dbReference type="SMART" id="SM00421">
    <property type="entry name" value="HTH_LUXR"/>
    <property type="match status" value="1"/>
</dbReference>
<evidence type="ECO:0000313" key="2">
    <source>
        <dbReference type="EMBL" id="QHA08962.1"/>
    </source>
</evidence>
<keyword evidence="3" id="KW-1185">Reference proteome</keyword>
<dbReference type="InterPro" id="IPR036390">
    <property type="entry name" value="WH_DNA-bd_sf"/>
</dbReference>
<protein>
    <submittedName>
        <fullName evidence="2">DNA-binding response regulator</fullName>
    </submittedName>
</protein>
<dbReference type="KEGG" id="sbro:GQF42_42120"/>
<dbReference type="InterPro" id="IPR002831">
    <property type="entry name" value="Tscrpt_reg_TrmB_N"/>
</dbReference>
<dbReference type="InterPro" id="IPR051797">
    <property type="entry name" value="TrmB-like"/>
</dbReference>
<dbReference type="Pfam" id="PF01978">
    <property type="entry name" value="TrmB"/>
    <property type="match status" value="1"/>
</dbReference>
<dbReference type="Pfam" id="PF13384">
    <property type="entry name" value="HTH_23"/>
    <property type="match status" value="1"/>
</dbReference>
<dbReference type="SUPFAM" id="SSF46785">
    <property type="entry name" value="Winged helix' DNA-binding domain"/>
    <property type="match status" value="1"/>
</dbReference>
<dbReference type="SUPFAM" id="SSF46894">
    <property type="entry name" value="C-terminal effector domain of the bipartite response regulators"/>
    <property type="match status" value="1"/>
</dbReference>
<organism evidence="2 3">
    <name type="scientific">Streptomyces broussonetiae</name>
    <dbReference type="NCBI Taxonomy" id="2686304"/>
    <lineage>
        <taxon>Bacteria</taxon>
        <taxon>Bacillati</taxon>
        <taxon>Actinomycetota</taxon>
        <taxon>Actinomycetes</taxon>
        <taxon>Kitasatosporales</taxon>
        <taxon>Streptomycetaceae</taxon>
        <taxon>Streptomyces</taxon>
    </lineage>
</organism>
<dbReference type="AlphaFoldDB" id="A0A6I6NC07"/>
<dbReference type="PANTHER" id="PTHR34293">
    <property type="entry name" value="HTH-TYPE TRANSCRIPTIONAL REGULATOR TRMBL2"/>
    <property type="match status" value="1"/>
</dbReference>
<reference evidence="2 3" key="1">
    <citation type="submission" date="2019-12" db="EMBL/GenBank/DDBJ databases">
        <title>Streptomyces sp. strain T44 isolated from rhizosphere soil of Broussonetia papyrifera.</title>
        <authorList>
            <person name="Mo P."/>
        </authorList>
    </citation>
    <scope>NUCLEOTIDE SEQUENCE [LARGE SCALE GENOMIC DNA]</scope>
    <source>
        <strain evidence="2 3">T44</strain>
    </source>
</reference>
<proteinExistence type="predicted"/>
<accession>A0A6I6NC07</accession>